<comment type="caution">
    <text evidence="2">The sequence shown here is derived from an EMBL/GenBank/DDBJ whole genome shotgun (WGS) entry which is preliminary data.</text>
</comment>
<feature type="region of interest" description="Disordered" evidence="1">
    <location>
        <begin position="1"/>
        <end position="24"/>
    </location>
</feature>
<sequence>MGNMAARVSSKEKRQRRIVHNDQSAESYADLGAVRLPYSRRTARPRETWKEGLYPVEVQEGPDDSTVRVHYIGWDKKYDENKRKTDIVSHPLPCSGILNQLAIQIKEQLTGGHKTDSSITVRIEIHNNTDIQDVEWFLALGTVYKRYKDRTVYIINSRNSLCPALGESWDYRVVNSNCDNYYVKTETVRFYVRNKRPLVDLILFPDHTEDHFLSRGKVLTFSFVRCPGNKEIVPELIGGNML</sequence>
<reference evidence="2 3" key="1">
    <citation type="journal article" date="2017" name="Nat. Ecol. Evol.">
        <title>Scallop genome provides insights into evolution of bilaterian karyotype and development.</title>
        <authorList>
            <person name="Wang S."/>
            <person name="Zhang J."/>
            <person name="Jiao W."/>
            <person name="Li J."/>
            <person name="Xun X."/>
            <person name="Sun Y."/>
            <person name="Guo X."/>
            <person name="Huan P."/>
            <person name="Dong B."/>
            <person name="Zhang L."/>
            <person name="Hu X."/>
            <person name="Sun X."/>
            <person name="Wang J."/>
            <person name="Zhao C."/>
            <person name="Wang Y."/>
            <person name="Wang D."/>
            <person name="Huang X."/>
            <person name="Wang R."/>
            <person name="Lv J."/>
            <person name="Li Y."/>
            <person name="Zhang Z."/>
            <person name="Liu B."/>
            <person name="Lu W."/>
            <person name="Hui Y."/>
            <person name="Liang J."/>
            <person name="Zhou Z."/>
            <person name="Hou R."/>
            <person name="Li X."/>
            <person name="Liu Y."/>
            <person name="Li H."/>
            <person name="Ning X."/>
            <person name="Lin Y."/>
            <person name="Zhao L."/>
            <person name="Xing Q."/>
            <person name="Dou J."/>
            <person name="Li Y."/>
            <person name="Mao J."/>
            <person name="Guo H."/>
            <person name="Dou H."/>
            <person name="Li T."/>
            <person name="Mu C."/>
            <person name="Jiang W."/>
            <person name="Fu Q."/>
            <person name="Fu X."/>
            <person name="Miao Y."/>
            <person name="Liu J."/>
            <person name="Yu Q."/>
            <person name="Li R."/>
            <person name="Liao H."/>
            <person name="Li X."/>
            <person name="Kong Y."/>
            <person name="Jiang Z."/>
            <person name="Chourrout D."/>
            <person name="Li R."/>
            <person name="Bao Z."/>
        </authorList>
    </citation>
    <scope>NUCLEOTIDE SEQUENCE [LARGE SCALE GENOMIC DNA]</scope>
    <source>
        <strain evidence="2 3">PY_sf001</strain>
    </source>
</reference>
<evidence type="ECO:0000313" key="3">
    <source>
        <dbReference type="Proteomes" id="UP000242188"/>
    </source>
</evidence>
<evidence type="ECO:0000256" key="1">
    <source>
        <dbReference type="SAM" id="MobiDB-lite"/>
    </source>
</evidence>
<dbReference type="AlphaFoldDB" id="A0A210PNB7"/>
<protein>
    <submittedName>
        <fullName evidence="2">Uncharacterized protein</fullName>
    </submittedName>
</protein>
<organism evidence="2 3">
    <name type="scientific">Mizuhopecten yessoensis</name>
    <name type="common">Japanese scallop</name>
    <name type="synonym">Patinopecten yessoensis</name>
    <dbReference type="NCBI Taxonomy" id="6573"/>
    <lineage>
        <taxon>Eukaryota</taxon>
        <taxon>Metazoa</taxon>
        <taxon>Spiralia</taxon>
        <taxon>Lophotrochozoa</taxon>
        <taxon>Mollusca</taxon>
        <taxon>Bivalvia</taxon>
        <taxon>Autobranchia</taxon>
        <taxon>Pteriomorphia</taxon>
        <taxon>Pectinida</taxon>
        <taxon>Pectinoidea</taxon>
        <taxon>Pectinidae</taxon>
        <taxon>Mizuhopecten</taxon>
    </lineage>
</organism>
<name>A0A210PNB7_MIZYE</name>
<keyword evidence="3" id="KW-1185">Reference proteome</keyword>
<dbReference type="Proteomes" id="UP000242188">
    <property type="component" value="Unassembled WGS sequence"/>
</dbReference>
<dbReference type="OrthoDB" id="10040943at2759"/>
<accession>A0A210PNB7</accession>
<dbReference type="EMBL" id="NEDP02005575">
    <property type="protein sequence ID" value="OWF37916.1"/>
    <property type="molecule type" value="Genomic_DNA"/>
</dbReference>
<evidence type="ECO:0000313" key="2">
    <source>
        <dbReference type="EMBL" id="OWF37916.1"/>
    </source>
</evidence>
<proteinExistence type="predicted"/>
<gene>
    <name evidence="2" type="ORF">KP79_PYT14236</name>
</gene>